<comment type="caution">
    <text evidence="1">Lacks conserved residue(s) required for the propagation of feature annotation.</text>
</comment>
<gene>
    <name evidence="3" type="ORF">X975_10182</name>
</gene>
<proteinExistence type="inferred from homology"/>
<feature type="non-terminal residue" evidence="3">
    <location>
        <position position="38"/>
    </location>
</feature>
<comment type="function">
    <text evidence="1">Involved in the maturation of specific proteins in the endoplasmic reticulum.</text>
</comment>
<keyword evidence="1" id="KW-0256">Endoplasmic reticulum</keyword>
<evidence type="ECO:0000313" key="4">
    <source>
        <dbReference type="Proteomes" id="UP000054359"/>
    </source>
</evidence>
<reference evidence="3 4" key="1">
    <citation type="submission" date="2013-11" db="EMBL/GenBank/DDBJ databases">
        <title>Genome sequencing of Stegodyphus mimosarum.</title>
        <authorList>
            <person name="Bechsgaard J."/>
        </authorList>
    </citation>
    <scope>NUCLEOTIDE SEQUENCE [LARGE SCALE GENOMIC DNA]</scope>
</reference>
<comment type="similarity">
    <text evidence="1">Belongs to the lipase maturation factor family.</text>
</comment>
<feature type="transmembrane region" description="Helical" evidence="1">
    <location>
        <begin position="12"/>
        <end position="31"/>
    </location>
</feature>
<accession>A0A087SZ65</accession>
<dbReference type="Pfam" id="PF06762">
    <property type="entry name" value="LMF1"/>
    <property type="match status" value="1"/>
</dbReference>
<evidence type="ECO:0000259" key="2">
    <source>
        <dbReference type="Pfam" id="PF06762"/>
    </source>
</evidence>
<organism evidence="3 4">
    <name type="scientific">Stegodyphus mimosarum</name>
    <name type="common">African social velvet spider</name>
    <dbReference type="NCBI Taxonomy" id="407821"/>
    <lineage>
        <taxon>Eukaryota</taxon>
        <taxon>Metazoa</taxon>
        <taxon>Ecdysozoa</taxon>
        <taxon>Arthropoda</taxon>
        <taxon>Chelicerata</taxon>
        <taxon>Arachnida</taxon>
        <taxon>Araneae</taxon>
        <taxon>Araneomorphae</taxon>
        <taxon>Entelegynae</taxon>
        <taxon>Eresoidea</taxon>
        <taxon>Eresidae</taxon>
        <taxon>Stegodyphus</taxon>
    </lineage>
</organism>
<keyword evidence="1" id="KW-0812">Transmembrane</keyword>
<sequence length="38" mass="4374">MSSLPSRAHDNVSMWLVQWLLFRFMFASGVVKLTSMCP</sequence>
<feature type="domain" description="Lipase maturation factor 1/2 N-terminal" evidence="2">
    <location>
        <begin position="5"/>
        <end position="38"/>
    </location>
</feature>
<dbReference type="OrthoDB" id="434126at2759"/>
<keyword evidence="4" id="KW-1185">Reference proteome</keyword>
<dbReference type="EMBL" id="KK112634">
    <property type="protein sequence ID" value="KFM58154.1"/>
    <property type="molecule type" value="Genomic_DNA"/>
</dbReference>
<dbReference type="Proteomes" id="UP000054359">
    <property type="component" value="Unassembled WGS sequence"/>
</dbReference>
<comment type="subcellular location">
    <subcellularLocation>
        <location evidence="1">Endoplasmic reticulum membrane</location>
        <topology evidence="1">Multi-pass membrane protein</topology>
    </subcellularLocation>
</comment>
<evidence type="ECO:0000256" key="1">
    <source>
        <dbReference type="RuleBase" id="RU361229"/>
    </source>
</evidence>
<protein>
    <recommendedName>
        <fullName evidence="1">Lipase maturation factor</fullName>
    </recommendedName>
</protein>
<dbReference type="GO" id="GO:0051604">
    <property type="term" value="P:protein maturation"/>
    <property type="evidence" value="ECO:0007669"/>
    <property type="project" value="InterPro"/>
</dbReference>
<keyword evidence="1" id="KW-0472">Membrane</keyword>
<dbReference type="AlphaFoldDB" id="A0A087SZ65"/>
<dbReference type="GO" id="GO:0005789">
    <property type="term" value="C:endoplasmic reticulum membrane"/>
    <property type="evidence" value="ECO:0007669"/>
    <property type="project" value="UniProtKB-SubCell"/>
</dbReference>
<dbReference type="InterPro" id="IPR057434">
    <property type="entry name" value="LMF1/2_N"/>
</dbReference>
<evidence type="ECO:0000313" key="3">
    <source>
        <dbReference type="EMBL" id="KFM58154.1"/>
    </source>
</evidence>
<name>A0A087SZ65_STEMI</name>
<keyword evidence="1" id="KW-1133">Transmembrane helix</keyword>